<keyword evidence="3" id="KW-1185">Reference proteome</keyword>
<name>A0A9W6WHI5_9STRA</name>
<evidence type="ECO:0000313" key="2">
    <source>
        <dbReference type="EMBL" id="GMF13140.1"/>
    </source>
</evidence>
<feature type="region of interest" description="Disordered" evidence="1">
    <location>
        <begin position="1"/>
        <end position="52"/>
    </location>
</feature>
<feature type="region of interest" description="Disordered" evidence="1">
    <location>
        <begin position="94"/>
        <end position="140"/>
    </location>
</feature>
<dbReference type="AlphaFoldDB" id="A0A9W6WHI5"/>
<comment type="caution">
    <text evidence="2">The sequence shown here is derived from an EMBL/GenBank/DDBJ whole genome shotgun (WGS) entry which is preliminary data.</text>
</comment>
<gene>
    <name evidence="2" type="ORF">Plil01_000364800</name>
</gene>
<reference evidence="2" key="1">
    <citation type="submission" date="2023-04" db="EMBL/GenBank/DDBJ databases">
        <title>Phytophthora lilii NBRC 32176.</title>
        <authorList>
            <person name="Ichikawa N."/>
            <person name="Sato H."/>
            <person name="Tonouchi N."/>
        </authorList>
    </citation>
    <scope>NUCLEOTIDE SEQUENCE</scope>
    <source>
        <strain evidence="2">NBRC 32176</strain>
    </source>
</reference>
<organism evidence="2 3">
    <name type="scientific">Phytophthora lilii</name>
    <dbReference type="NCBI Taxonomy" id="2077276"/>
    <lineage>
        <taxon>Eukaryota</taxon>
        <taxon>Sar</taxon>
        <taxon>Stramenopiles</taxon>
        <taxon>Oomycota</taxon>
        <taxon>Peronosporomycetes</taxon>
        <taxon>Peronosporales</taxon>
        <taxon>Peronosporaceae</taxon>
        <taxon>Phytophthora</taxon>
    </lineage>
</organism>
<evidence type="ECO:0000256" key="1">
    <source>
        <dbReference type="SAM" id="MobiDB-lite"/>
    </source>
</evidence>
<protein>
    <submittedName>
        <fullName evidence="2">Unnamed protein product</fullName>
    </submittedName>
</protein>
<accession>A0A9W6WHI5</accession>
<dbReference type="Proteomes" id="UP001165083">
    <property type="component" value="Unassembled WGS sequence"/>
</dbReference>
<evidence type="ECO:0000313" key="3">
    <source>
        <dbReference type="Proteomes" id="UP001165083"/>
    </source>
</evidence>
<sequence length="213" mass="22884">MKLDSESWNAGTLEPRSMEARGLCPESESSLTSAHVEQDGLGDAMEWSDTPRDDVTAPEVFLPLWKEVLGSMSREAQAREIVQQLQAAHESLRQLKRADTDDTSDAKGASASGAMRTSAGSTGGAKRVSSGNSCGSEAVSDGDAVATNAAHGDASTHSTSSDASCDELLNQTKELHRARQFAITPNVKLKRKTGLLTMSCVRRSERRAWNMWS</sequence>
<dbReference type="EMBL" id="BSXW01000144">
    <property type="protein sequence ID" value="GMF13140.1"/>
    <property type="molecule type" value="Genomic_DNA"/>
</dbReference>
<proteinExistence type="predicted"/>
<feature type="compositionally biased region" description="Polar residues" evidence="1">
    <location>
        <begin position="1"/>
        <end position="10"/>
    </location>
</feature>